<dbReference type="RefSeq" id="WP_059435004.1">
    <property type="nucleotide sequence ID" value="NZ_FAVB01000001.1"/>
</dbReference>
<evidence type="ECO:0000313" key="7">
    <source>
        <dbReference type="EMBL" id="CUU74630.1"/>
    </source>
</evidence>
<proteinExistence type="predicted"/>
<feature type="transmembrane region" description="Helical" evidence="6">
    <location>
        <begin position="66"/>
        <end position="88"/>
    </location>
</feature>
<evidence type="ECO:0000256" key="2">
    <source>
        <dbReference type="ARBA" id="ARBA00022692"/>
    </source>
</evidence>
<dbReference type="GO" id="GO:0051301">
    <property type="term" value="P:cell division"/>
    <property type="evidence" value="ECO:0007669"/>
    <property type="project" value="InterPro"/>
</dbReference>
<dbReference type="GO" id="GO:0015648">
    <property type="term" value="F:lipid-linked peptidoglycan transporter activity"/>
    <property type="evidence" value="ECO:0007669"/>
    <property type="project" value="TreeGrafter"/>
</dbReference>
<dbReference type="GO" id="GO:0032153">
    <property type="term" value="C:cell division site"/>
    <property type="evidence" value="ECO:0007669"/>
    <property type="project" value="TreeGrafter"/>
</dbReference>
<keyword evidence="4 6" id="KW-1133">Transmembrane helix</keyword>
<dbReference type="PANTHER" id="PTHR30474:SF1">
    <property type="entry name" value="PEPTIDOGLYCAN GLYCOSYLTRANSFERASE MRDB"/>
    <property type="match status" value="1"/>
</dbReference>
<dbReference type="InterPro" id="IPR001182">
    <property type="entry name" value="FtsW/RodA"/>
</dbReference>
<name>A0A0S4RKJ6_CAMHY</name>
<dbReference type="Pfam" id="PF01098">
    <property type="entry name" value="FTSW_RODA_SPOVE"/>
    <property type="match status" value="1"/>
</dbReference>
<comment type="caution">
    <text evidence="7">The sequence shown here is derived from an EMBL/GenBank/DDBJ whole genome shotgun (WGS) entry which is preliminary data.</text>
</comment>
<gene>
    <name evidence="7" type="primary">mrdB</name>
    <name evidence="7" type="ORF">ERS686654_00628</name>
</gene>
<feature type="transmembrane region" description="Helical" evidence="6">
    <location>
        <begin position="43"/>
        <end position="59"/>
    </location>
</feature>
<feature type="transmembrane region" description="Helical" evidence="6">
    <location>
        <begin position="181"/>
        <end position="197"/>
    </location>
</feature>
<keyword evidence="5 6" id="KW-0472">Membrane</keyword>
<sequence>MIRLDKRILTHFDFVQPILIIPIIVLSYGLVSEASTMLANKQLVYFGVGSLFFIFFFLLPIRKIEWLIPAVYWINIILLISVDIFGVSKLGAQRWLEIPFVHFTIQPSEIMKPAFVLMLAYLIKKNPPDIKGYNLKQFLKISFFILLPFGLILVEPDLGTALLLLITGYGVLFIVGVNKKIWIVLIACTAISAPILYENLHDYQKKRIVDFISKEPSYQVKQSIIAIGNGGITGKSAEEATQTRFKFLPIATSDFIFAYTIERHGFIGGMALILLYGFLIAHLLSMNYKLKKDYFTKTVTSGIAILVFVYVSVNIFMAIGFAPVVGIPLPFYSYGGSSFITFMALFGILQNLLTFRFDPTYRFIKIKF</sequence>
<dbReference type="AlphaFoldDB" id="A0A0S4RKJ6"/>
<dbReference type="GO" id="GO:0008360">
    <property type="term" value="P:regulation of cell shape"/>
    <property type="evidence" value="ECO:0007669"/>
    <property type="project" value="UniProtKB-KW"/>
</dbReference>
<feature type="transmembrane region" description="Helical" evidence="6">
    <location>
        <begin position="143"/>
        <end position="175"/>
    </location>
</feature>
<feature type="transmembrane region" description="Helical" evidence="6">
    <location>
        <begin position="267"/>
        <end position="286"/>
    </location>
</feature>
<keyword evidence="3" id="KW-0133">Cell shape</keyword>
<comment type="subcellular location">
    <subcellularLocation>
        <location evidence="1">Membrane</location>
        <topology evidence="1">Multi-pass membrane protein</topology>
    </subcellularLocation>
</comment>
<feature type="transmembrane region" description="Helical" evidence="6">
    <location>
        <begin position="298"/>
        <end position="325"/>
    </location>
</feature>
<feature type="transmembrane region" description="Helical" evidence="6">
    <location>
        <begin position="12"/>
        <end position="31"/>
    </location>
</feature>
<dbReference type="Proteomes" id="UP000052237">
    <property type="component" value="Unassembled WGS sequence"/>
</dbReference>
<feature type="transmembrane region" description="Helical" evidence="6">
    <location>
        <begin position="331"/>
        <end position="353"/>
    </location>
</feature>
<evidence type="ECO:0000256" key="6">
    <source>
        <dbReference type="SAM" id="Phobius"/>
    </source>
</evidence>
<reference evidence="7 8" key="1">
    <citation type="submission" date="2015-11" db="EMBL/GenBank/DDBJ databases">
        <authorList>
            <consortium name="Pathogen Informatics"/>
        </authorList>
    </citation>
    <scope>NUCLEOTIDE SEQUENCE [LARGE SCALE GENOMIC DNA]</scope>
    <source>
        <strain evidence="7 8">006A-0059</strain>
    </source>
</reference>
<evidence type="ECO:0000256" key="1">
    <source>
        <dbReference type="ARBA" id="ARBA00004141"/>
    </source>
</evidence>
<keyword evidence="8" id="KW-1185">Reference proteome</keyword>
<evidence type="ECO:0000256" key="4">
    <source>
        <dbReference type="ARBA" id="ARBA00022989"/>
    </source>
</evidence>
<evidence type="ECO:0000256" key="5">
    <source>
        <dbReference type="ARBA" id="ARBA00023136"/>
    </source>
</evidence>
<dbReference type="EMBL" id="FAVB01000001">
    <property type="protein sequence ID" value="CUU74630.1"/>
    <property type="molecule type" value="Genomic_DNA"/>
</dbReference>
<keyword evidence="2 6" id="KW-0812">Transmembrane</keyword>
<dbReference type="GO" id="GO:0005886">
    <property type="term" value="C:plasma membrane"/>
    <property type="evidence" value="ECO:0007669"/>
    <property type="project" value="TreeGrafter"/>
</dbReference>
<evidence type="ECO:0000256" key="3">
    <source>
        <dbReference type="ARBA" id="ARBA00022960"/>
    </source>
</evidence>
<dbReference type="PANTHER" id="PTHR30474">
    <property type="entry name" value="CELL CYCLE PROTEIN"/>
    <property type="match status" value="1"/>
</dbReference>
<organism evidence="7 8">
    <name type="scientific">Campylobacter hyointestinalis subsp. hyointestinalis</name>
    <dbReference type="NCBI Taxonomy" id="91352"/>
    <lineage>
        <taxon>Bacteria</taxon>
        <taxon>Pseudomonadati</taxon>
        <taxon>Campylobacterota</taxon>
        <taxon>Epsilonproteobacteria</taxon>
        <taxon>Campylobacterales</taxon>
        <taxon>Campylobacteraceae</taxon>
        <taxon>Campylobacter</taxon>
    </lineage>
</organism>
<protein>
    <submittedName>
        <fullName evidence="7">Cell cycle protein</fullName>
    </submittedName>
</protein>
<accession>A0A0S4RKJ6</accession>
<evidence type="ECO:0000313" key="8">
    <source>
        <dbReference type="Proteomes" id="UP000052237"/>
    </source>
</evidence>